<dbReference type="PANTHER" id="PTHR46609">
    <property type="entry name" value="EXONUCLEASE, PHAGE-TYPE/RECB, C-TERMINAL DOMAIN-CONTAINING PROTEIN"/>
    <property type="match status" value="1"/>
</dbReference>
<organism evidence="2 3">
    <name type="scientific">Zophobas morio</name>
    <dbReference type="NCBI Taxonomy" id="2755281"/>
    <lineage>
        <taxon>Eukaryota</taxon>
        <taxon>Metazoa</taxon>
        <taxon>Ecdysozoa</taxon>
        <taxon>Arthropoda</taxon>
        <taxon>Hexapoda</taxon>
        <taxon>Insecta</taxon>
        <taxon>Pterygota</taxon>
        <taxon>Neoptera</taxon>
        <taxon>Endopterygota</taxon>
        <taxon>Coleoptera</taxon>
        <taxon>Polyphaga</taxon>
        <taxon>Cucujiformia</taxon>
        <taxon>Tenebrionidae</taxon>
        <taxon>Zophobas</taxon>
    </lineage>
</organism>
<dbReference type="Proteomes" id="UP001168821">
    <property type="component" value="Unassembled WGS sequence"/>
</dbReference>
<dbReference type="SUPFAM" id="SSF52980">
    <property type="entry name" value="Restriction endonuclease-like"/>
    <property type="match status" value="1"/>
</dbReference>
<accession>A0AA38MN85</accession>
<dbReference type="AlphaFoldDB" id="A0AA38MN85"/>
<dbReference type="Pfam" id="PF09588">
    <property type="entry name" value="YqaJ"/>
    <property type="match status" value="1"/>
</dbReference>
<dbReference type="PANTHER" id="PTHR46609:SF8">
    <property type="entry name" value="YQAJ VIRAL RECOMBINASE DOMAIN-CONTAINING PROTEIN"/>
    <property type="match status" value="1"/>
</dbReference>
<gene>
    <name evidence="2" type="ORF">Zmor_006274</name>
</gene>
<reference evidence="2" key="1">
    <citation type="journal article" date="2023" name="G3 (Bethesda)">
        <title>Whole genome assemblies of Zophobas morio and Tenebrio molitor.</title>
        <authorList>
            <person name="Kaur S."/>
            <person name="Stinson S.A."/>
            <person name="diCenzo G.C."/>
        </authorList>
    </citation>
    <scope>NUCLEOTIDE SEQUENCE</scope>
    <source>
        <strain evidence="2">QUZm001</strain>
    </source>
</reference>
<evidence type="ECO:0000259" key="1">
    <source>
        <dbReference type="Pfam" id="PF09588"/>
    </source>
</evidence>
<dbReference type="InterPro" id="IPR011335">
    <property type="entry name" value="Restrct_endonuc-II-like"/>
</dbReference>
<dbReference type="CDD" id="cd22343">
    <property type="entry name" value="PDDEXK_lambda_exonuclease-like"/>
    <property type="match status" value="1"/>
</dbReference>
<proteinExistence type="predicted"/>
<evidence type="ECO:0000313" key="3">
    <source>
        <dbReference type="Proteomes" id="UP001168821"/>
    </source>
</evidence>
<dbReference type="InterPro" id="IPR051703">
    <property type="entry name" value="NF-kappa-B_Signaling_Reg"/>
</dbReference>
<dbReference type="InterPro" id="IPR011604">
    <property type="entry name" value="PDDEXK-like_dom_sf"/>
</dbReference>
<dbReference type="EMBL" id="JALNTZ010000002">
    <property type="protein sequence ID" value="KAJ3661898.1"/>
    <property type="molecule type" value="Genomic_DNA"/>
</dbReference>
<protein>
    <recommendedName>
        <fullName evidence="1">YqaJ viral recombinase domain-containing protein</fullName>
    </recommendedName>
</protein>
<dbReference type="Gene3D" id="3.90.320.10">
    <property type="match status" value="1"/>
</dbReference>
<sequence length="159" mass="18730">MKKKALEQLSKQENVIIQQCGLFIHEKYYFLGGTPDGIINDDFIVGVKCPFPPRGMHPEEAIQNKKIKFWIYNKKIKNVAVNVKQMWYYQVQGQLQITNRKGCLFGVWTGNNIPIKVAYIRRNDQFRNEQMLKKLCTFYHKYFFPELVGTSSDTEYAYS</sequence>
<feature type="domain" description="YqaJ viral recombinase" evidence="1">
    <location>
        <begin position="13"/>
        <end position="100"/>
    </location>
</feature>
<name>A0AA38MN85_9CUCU</name>
<dbReference type="InterPro" id="IPR019080">
    <property type="entry name" value="YqaJ_viral_recombinase"/>
</dbReference>
<keyword evidence="3" id="KW-1185">Reference proteome</keyword>
<dbReference type="GO" id="GO:0006281">
    <property type="term" value="P:DNA repair"/>
    <property type="evidence" value="ECO:0007669"/>
    <property type="project" value="UniProtKB-ARBA"/>
</dbReference>
<evidence type="ECO:0000313" key="2">
    <source>
        <dbReference type="EMBL" id="KAJ3661898.1"/>
    </source>
</evidence>
<comment type="caution">
    <text evidence="2">The sequence shown here is derived from an EMBL/GenBank/DDBJ whole genome shotgun (WGS) entry which is preliminary data.</text>
</comment>